<reference evidence="2" key="2">
    <citation type="submission" date="2024-06" db="EMBL/GenBank/DDBJ databases">
        <authorList>
            <person name="Petrova K.O."/>
            <person name="Toshchakov S.V."/>
            <person name="Boltjanskaja Y.V."/>
            <person name="Kevbrin V."/>
        </authorList>
    </citation>
    <scope>NUCLEOTIDE SEQUENCE</scope>
    <source>
        <strain evidence="2">Z-910T</strain>
    </source>
</reference>
<name>A0AAU7VJZ2_9FIRM</name>
<evidence type="ECO:0000259" key="1">
    <source>
        <dbReference type="Pfam" id="PF07561"/>
    </source>
</evidence>
<protein>
    <submittedName>
        <fullName evidence="2">DUF1540 domain-containing protein</fullName>
    </submittedName>
</protein>
<reference evidence="2" key="1">
    <citation type="journal article" date="2013" name="Extremophiles">
        <title>Proteinivorax tanatarense gen. nov., sp. nov., an anaerobic, haloalkaliphilic, proteolytic bacterium isolated from a decaying algal bloom, and proposal of Proteinivoraceae fam. nov.</title>
        <authorList>
            <person name="Kevbrin V."/>
            <person name="Boltyanskaya Y."/>
            <person name="Zhilina T."/>
            <person name="Kolganova T."/>
            <person name="Lavrentjeva E."/>
            <person name="Kuznetsov B."/>
        </authorList>
    </citation>
    <scope>NUCLEOTIDE SEQUENCE</scope>
    <source>
        <strain evidence="2">Z-910T</strain>
    </source>
</reference>
<feature type="domain" description="DUF1540" evidence="1">
    <location>
        <begin position="4"/>
        <end position="46"/>
    </location>
</feature>
<dbReference type="RefSeq" id="WP_350343170.1">
    <property type="nucleotide sequence ID" value="NZ_CP158367.1"/>
</dbReference>
<gene>
    <name evidence="2" type="ORF">PRVXT_002454</name>
</gene>
<dbReference type="EMBL" id="CP158367">
    <property type="protein sequence ID" value="XBX74418.1"/>
    <property type="molecule type" value="Genomic_DNA"/>
</dbReference>
<dbReference type="InterPro" id="IPR011437">
    <property type="entry name" value="DUF1540"/>
</dbReference>
<dbReference type="Pfam" id="PF07561">
    <property type="entry name" value="DUF1540"/>
    <property type="match status" value="1"/>
</dbReference>
<organism evidence="2">
    <name type="scientific">Proteinivorax tanatarense</name>
    <dbReference type="NCBI Taxonomy" id="1260629"/>
    <lineage>
        <taxon>Bacteria</taxon>
        <taxon>Bacillati</taxon>
        <taxon>Bacillota</taxon>
        <taxon>Clostridia</taxon>
        <taxon>Eubacteriales</taxon>
        <taxon>Proteinivoracaceae</taxon>
        <taxon>Proteinivorax</taxon>
    </lineage>
</organism>
<accession>A0AAU7VJZ2</accession>
<proteinExistence type="predicted"/>
<evidence type="ECO:0000313" key="2">
    <source>
        <dbReference type="EMBL" id="XBX74418.1"/>
    </source>
</evidence>
<dbReference type="AlphaFoldDB" id="A0AAU7VJZ2"/>
<sequence>MSEIKCRVEECNYNENDFCKASTIEVMARTKDHIISNTDDTACKTFFPKGK</sequence>